<protein>
    <submittedName>
        <fullName evidence="1">Uncharacterized protein</fullName>
    </submittedName>
</protein>
<keyword evidence="2" id="KW-1185">Reference proteome</keyword>
<dbReference type="Proteomes" id="UP000324222">
    <property type="component" value="Unassembled WGS sequence"/>
</dbReference>
<dbReference type="AlphaFoldDB" id="A0A5B7EYC3"/>
<reference evidence="1 2" key="1">
    <citation type="submission" date="2019-05" db="EMBL/GenBank/DDBJ databases">
        <title>Another draft genome of Portunus trituberculatus and its Hox gene families provides insights of decapod evolution.</title>
        <authorList>
            <person name="Jeong J.-H."/>
            <person name="Song I."/>
            <person name="Kim S."/>
            <person name="Choi T."/>
            <person name="Kim D."/>
            <person name="Ryu S."/>
            <person name="Kim W."/>
        </authorList>
    </citation>
    <scope>NUCLEOTIDE SEQUENCE [LARGE SCALE GENOMIC DNA]</scope>
    <source>
        <tissue evidence="1">Muscle</tissue>
    </source>
</reference>
<accession>A0A5B7EYC3</accession>
<proteinExistence type="predicted"/>
<sequence>MNLEHLVCPEGLADQVDLAVQYCTSSYTNSYSKYTPSPEDHSRSHHHLHLGVLEVLEVQVLLFHLSLQVLRVQEVLAGLVLPKD</sequence>
<evidence type="ECO:0000313" key="2">
    <source>
        <dbReference type="Proteomes" id="UP000324222"/>
    </source>
</evidence>
<name>A0A5B7EYC3_PORTR</name>
<evidence type="ECO:0000313" key="1">
    <source>
        <dbReference type="EMBL" id="MPC38018.1"/>
    </source>
</evidence>
<gene>
    <name evidence="1" type="ORF">E2C01_031517</name>
</gene>
<comment type="caution">
    <text evidence="1">The sequence shown here is derived from an EMBL/GenBank/DDBJ whole genome shotgun (WGS) entry which is preliminary data.</text>
</comment>
<dbReference type="EMBL" id="VSRR010003952">
    <property type="protein sequence ID" value="MPC38018.1"/>
    <property type="molecule type" value="Genomic_DNA"/>
</dbReference>
<organism evidence="1 2">
    <name type="scientific">Portunus trituberculatus</name>
    <name type="common">Swimming crab</name>
    <name type="synonym">Neptunus trituberculatus</name>
    <dbReference type="NCBI Taxonomy" id="210409"/>
    <lineage>
        <taxon>Eukaryota</taxon>
        <taxon>Metazoa</taxon>
        <taxon>Ecdysozoa</taxon>
        <taxon>Arthropoda</taxon>
        <taxon>Crustacea</taxon>
        <taxon>Multicrustacea</taxon>
        <taxon>Malacostraca</taxon>
        <taxon>Eumalacostraca</taxon>
        <taxon>Eucarida</taxon>
        <taxon>Decapoda</taxon>
        <taxon>Pleocyemata</taxon>
        <taxon>Brachyura</taxon>
        <taxon>Eubrachyura</taxon>
        <taxon>Portunoidea</taxon>
        <taxon>Portunidae</taxon>
        <taxon>Portuninae</taxon>
        <taxon>Portunus</taxon>
    </lineage>
</organism>